<name>A0A0D2E2D6_9EURO</name>
<dbReference type="GeneID" id="25333198"/>
<sequence length="343" mass="35948">MGAEIVNQAAWQTGPKVKPLEVGPGPAHDKPAADEVVIKAAYVAINPSEWKIQDTALLPLEYPHVLGNDVAGEVVKIGNAVTRFKPGDRVLGHCLGLMYGGAKHGAFQKYTTCREVVVAKIPDNLPFAEAVVLPLALSTSMVALFELLQLALPSTESRSTGESVLVWGGSSSIGSIAIQLVAAAGYKVITTASAKNHEYVKELGATAVFDHSDPNVTSLLIEALKGSDCAGVYDCIGTDETKAACADILGKMGGGVLPIVTWPLPANLPPSVKPVLVYATNPGLVENHVGARLWRDYVPAALEAGQLKAKPKPKVITGGLEVIQAAMDLQKKGVSAQKIVVEL</sequence>
<dbReference type="PANTHER" id="PTHR45348">
    <property type="entry name" value="HYPOTHETICAL OXIDOREDUCTASE (EUROFUNG)"/>
    <property type="match status" value="1"/>
</dbReference>
<dbReference type="PANTHER" id="PTHR45348:SF2">
    <property type="entry name" value="ZINC-TYPE ALCOHOL DEHYDROGENASE-LIKE PROTEIN C2E1P3.01"/>
    <property type="match status" value="1"/>
</dbReference>
<dbReference type="Pfam" id="PF00107">
    <property type="entry name" value="ADH_zinc_N"/>
    <property type="match status" value="1"/>
</dbReference>
<dbReference type="InterPro" id="IPR011032">
    <property type="entry name" value="GroES-like_sf"/>
</dbReference>
<evidence type="ECO:0000313" key="5">
    <source>
        <dbReference type="Proteomes" id="UP000054342"/>
    </source>
</evidence>
<dbReference type="Proteomes" id="UP000054342">
    <property type="component" value="Unassembled WGS sequence"/>
</dbReference>
<gene>
    <name evidence="4" type="ORF">PV05_11290</name>
</gene>
<comment type="similarity">
    <text evidence="1">Belongs to the zinc-containing alcohol dehydrogenase family.</text>
</comment>
<evidence type="ECO:0000313" key="4">
    <source>
        <dbReference type="EMBL" id="KIW49623.1"/>
    </source>
</evidence>
<dbReference type="InterPro" id="IPR047122">
    <property type="entry name" value="Trans-enoyl_RdTase-like"/>
</dbReference>
<dbReference type="AlphaFoldDB" id="A0A0D2E2D6"/>
<keyword evidence="5" id="KW-1185">Reference proteome</keyword>
<dbReference type="OrthoDB" id="48317at2759"/>
<dbReference type="HOGENOM" id="CLU_026673_16_5_1"/>
<dbReference type="STRING" id="348802.A0A0D2E2D6"/>
<keyword evidence="2" id="KW-0560">Oxidoreductase</keyword>
<protein>
    <recommendedName>
        <fullName evidence="3">Enoyl reductase (ER) domain-containing protein</fullName>
    </recommendedName>
</protein>
<dbReference type="InterPro" id="IPR013149">
    <property type="entry name" value="ADH-like_C"/>
</dbReference>
<dbReference type="EMBL" id="KN847323">
    <property type="protein sequence ID" value="KIW49623.1"/>
    <property type="molecule type" value="Genomic_DNA"/>
</dbReference>
<dbReference type="InterPro" id="IPR036291">
    <property type="entry name" value="NAD(P)-bd_dom_sf"/>
</dbReference>
<accession>A0A0D2E2D6</accession>
<dbReference type="InterPro" id="IPR013154">
    <property type="entry name" value="ADH-like_N"/>
</dbReference>
<dbReference type="SUPFAM" id="SSF50129">
    <property type="entry name" value="GroES-like"/>
    <property type="match status" value="1"/>
</dbReference>
<organism evidence="4 5">
    <name type="scientific">Exophiala xenobiotica</name>
    <dbReference type="NCBI Taxonomy" id="348802"/>
    <lineage>
        <taxon>Eukaryota</taxon>
        <taxon>Fungi</taxon>
        <taxon>Dikarya</taxon>
        <taxon>Ascomycota</taxon>
        <taxon>Pezizomycotina</taxon>
        <taxon>Eurotiomycetes</taxon>
        <taxon>Chaetothyriomycetidae</taxon>
        <taxon>Chaetothyriales</taxon>
        <taxon>Herpotrichiellaceae</taxon>
        <taxon>Exophiala</taxon>
    </lineage>
</organism>
<evidence type="ECO:0000259" key="3">
    <source>
        <dbReference type="SMART" id="SM00829"/>
    </source>
</evidence>
<evidence type="ECO:0000256" key="2">
    <source>
        <dbReference type="ARBA" id="ARBA00023002"/>
    </source>
</evidence>
<proteinExistence type="inferred from homology"/>
<evidence type="ECO:0000256" key="1">
    <source>
        <dbReference type="ARBA" id="ARBA00008072"/>
    </source>
</evidence>
<dbReference type="GO" id="GO:0016651">
    <property type="term" value="F:oxidoreductase activity, acting on NAD(P)H"/>
    <property type="evidence" value="ECO:0007669"/>
    <property type="project" value="InterPro"/>
</dbReference>
<dbReference type="Gene3D" id="3.40.50.720">
    <property type="entry name" value="NAD(P)-binding Rossmann-like Domain"/>
    <property type="match status" value="1"/>
</dbReference>
<dbReference type="Pfam" id="PF08240">
    <property type="entry name" value="ADH_N"/>
    <property type="match status" value="1"/>
</dbReference>
<dbReference type="Gene3D" id="3.90.180.10">
    <property type="entry name" value="Medium-chain alcohol dehydrogenases, catalytic domain"/>
    <property type="match status" value="1"/>
</dbReference>
<dbReference type="RefSeq" id="XP_013310207.1">
    <property type="nucleotide sequence ID" value="XM_013454753.1"/>
</dbReference>
<dbReference type="InterPro" id="IPR020843">
    <property type="entry name" value="ER"/>
</dbReference>
<dbReference type="CDD" id="cd08249">
    <property type="entry name" value="enoyl_reductase_like"/>
    <property type="match status" value="1"/>
</dbReference>
<dbReference type="SUPFAM" id="SSF51735">
    <property type="entry name" value="NAD(P)-binding Rossmann-fold domains"/>
    <property type="match status" value="1"/>
</dbReference>
<reference evidence="4 5" key="1">
    <citation type="submission" date="2015-01" db="EMBL/GenBank/DDBJ databases">
        <title>The Genome Sequence of Exophiala xenobiotica CBS118157.</title>
        <authorList>
            <consortium name="The Broad Institute Genomics Platform"/>
            <person name="Cuomo C."/>
            <person name="de Hoog S."/>
            <person name="Gorbushina A."/>
            <person name="Stielow B."/>
            <person name="Teixiera M."/>
            <person name="Abouelleil A."/>
            <person name="Chapman S.B."/>
            <person name="Priest M."/>
            <person name="Young S.K."/>
            <person name="Wortman J."/>
            <person name="Nusbaum C."/>
            <person name="Birren B."/>
        </authorList>
    </citation>
    <scope>NUCLEOTIDE SEQUENCE [LARGE SCALE GENOMIC DNA]</scope>
    <source>
        <strain evidence="4 5">CBS 118157</strain>
    </source>
</reference>
<feature type="domain" description="Enoyl reductase (ER)" evidence="3">
    <location>
        <begin position="14"/>
        <end position="341"/>
    </location>
</feature>
<dbReference type="SMART" id="SM00829">
    <property type="entry name" value="PKS_ER"/>
    <property type="match status" value="1"/>
</dbReference>